<dbReference type="GO" id="GO:0098719">
    <property type="term" value="P:sodium ion import across plasma membrane"/>
    <property type="evidence" value="ECO:0007669"/>
    <property type="project" value="TreeGrafter"/>
</dbReference>
<evidence type="ECO:0000256" key="2">
    <source>
        <dbReference type="ARBA" id="ARBA00022448"/>
    </source>
</evidence>
<keyword evidence="8 10" id="KW-0472">Membrane</keyword>
<keyword evidence="2" id="KW-0813">Transport</keyword>
<evidence type="ECO:0000256" key="8">
    <source>
        <dbReference type="ARBA" id="ARBA00023136"/>
    </source>
</evidence>
<feature type="domain" description="Cation/H+ exchanger transmembrane" evidence="11">
    <location>
        <begin position="13"/>
        <end position="443"/>
    </location>
</feature>
<keyword evidence="6" id="KW-0915">Sodium</keyword>
<evidence type="ECO:0000256" key="1">
    <source>
        <dbReference type="ARBA" id="ARBA00004651"/>
    </source>
</evidence>
<dbReference type="EMBL" id="JAMOIL010000005">
    <property type="protein sequence ID" value="MCM0619610.1"/>
    <property type="molecule type" value="Genomic_DNA"/>
</dbReference>
<keyword evidence="9" id="KW-0739">Sodium transport</keyword>
<evidence type="ECO:0000313" key="12">
    <source>
        <dbReference type="EMBL" id="MCM0619610.1"/>
    </source>
</evidence>
<protein>
    <submittedName>
        <fullName evidence="12">Cation:proton antiporter</fullName>
    </submittedName>
</protein>
<reference evidence="12" key="1">
    <citation type="submission" date="2022-05" db="EMBL/GenBank/DDBJ databases">
        <authorList>
            <person name="Tuo L."/>
        </authorList>
    </citation>
    <scope>NUCLEOTIDE SEQUENCE</scope>
    <source>
        <strain evidence="12">BSK12Z-4</strain>
    </source>
</reference>
<accession>A0A9X2D5U7</accession>
<dbReference type="GO" id="GO:0015385">
    <property type="term" value="F:sodium:proton antiporter activity"/>
    <property type="evidence" value="ECO:0007669"/>
    <property type="project" value="InterPro"/>
</dbReference>
<dbReference type="InterPro" id="IPR006153">
    <property type="entry name" value="Cation/H_exchanger_TM"/>
</dbReference>
<keyword evidence="7" id="KW-0406">Ion transport</keyword>
<evidence type="ECO:0000256" key="7">
    <source>
        <dbReference type="ARBA" id="ARBA00023065"/>
    </source>
</evidence>
<dbReference type="AlphaFoldDB" id="A0A9X2D5U7"/>
<comment type="caution">
    <text evidence="12">The sequence shown here is derived from an EMBL/GenBank/DDBJ whole genome shotgun (WGS) entry which is preliminary data.</text>
</comment>
<dbReference type="PANTHER" id="PTHR10110:SF86">
    <property type="entry name" value="SODIUM_HYDROGEN EXCHANGER 7"/>
    <property type="match status" value="1"/>
</dbReference>
<proteinExistence type="predicted"/>
<feature type="transmembrane region" description="Helical" evidence="10">
    <location>
        <begin position="298"/>
        <end position="321"/>
    </location>
</feature>
<evidence type="ECO:0000256" key="6">
    <source>
        <dbReference type="ARBA" id="ARBA00023053"/>
    </source>
</evidence>
<evidence type="ECO:0000256" key="5">
    <source>
        <dbReference type="ARBA" id="ARBA00022989"/>
    </source>
</evidence>
<keyword evidence="13" id="KW-1185">Reference proteome</keyword>
<dbReference type="Pfam" id="PF00999">
    <property type="entry name" value="Na_H_Exchanger"/>
    <property type="match status" value="1"/>
</dbReference>
<dbReference type="Gene3D" id="6.10.140.1330">
    <property type="match status" value="1"/>
</dbReference>
<keyword evidence="3" id="KW-1003">Cell membrane</keyword>
<evidence type="ECO:0000259" key="11">
    <source>
        <dbReference type="Pfam" id="PF00999"/>
    </source>
</evidence>
<evidence type="ECO:0000256" key="9">
    <source>
        <dbReference type="ARBA" id="ARBA00023201"/>
    </source>
</evidence>
<evidence type="ECO:0000256" key="10">
    <source>
        <dbReference type="SAM" id="Phobius"/>
    </source>
</evidence>
<dbReference type="GO" id="GO:0015386">
    <property type="term" value="F:potassium:proton antiporter activity"/>
    <property type="evidence" value="ECO:0007669"/>
    <property type="project" value="TreeGrafter"/>
</dbReference>
<dbReference type="GO" id="GO:0005886">
    <property type="term" value="C:plasma membrane"/>
    <property type="evidence" value="ECO:0007669"/>
    <property type="project" value="UniProtKB-SubCell"/>
</dbReference>
<evidence type="ECO:0000256" key="4">
    <source>
        <dbReference type="ARBA" id="ARBA00022692"/>
    </source>
</evidence>
<feature type="transmembrane region" description="Helical" evidence="10">
    <location>
        <begin position="82"/>
        <end position="105"/>
    </location>
</feature>
<dbReference type="PANTHER" id="PTHR10110">
    <property type="entry name" value="SODIUM/HYDROGEN EXCHANGER"/>
    <property type="match status" value="1"/>
</dbReference>
<feature type="transmembrane region" description="Helical" evidence="10">
    <location>
        <begin position="418"/>
        <end position="442"/>
    </location>
</feature>
<dbReference type="GO" id="GO:0051453">
    <property type="term" value="P:regulation of intracellular pH"/>
    <property type="evidence" value="ECO:0007669"/>
    <property type="project" value="TreeGrafter"/>
</dbReference>
<dbReference type="Proteomes" id="UP001139485">
    <property type="component" value="Unassembled WGS sequence"/>
</dbReference>
<feature type="transmembrane region" description="Helical" evidence="10">
    <location>
        <begin position="177"/>
        <end position="194"/>
    </location>
</feature>
<dbReference type="InterPro" id="IPR018422">
    <property type="entry name" value="Cation/H_exchanger_CPA1"/>
</dbReference>
<dbReference type="RefSeq" id="WP_250826410.1">
    <property type="nucleotide sequence ID" value="NZ_JAMOIL010000005.1"/>
</dbReference>
<comment type="subcellular location">
    <subcellularLocation>
        <location evidence="1">Cell membrane</location>
        <topology evidence="1">Multi-pass membrane protein</topology>
    </subcellularLocation>
</comment>
<evidence type="ECO:0000313" key="13">
    <source>
        <dbReference type="Proteomes" id="UP001139485"/>
    </source>
</evidence>
<feature type="transmembrane region" description="Helical" evidence="10">
    <location>
        <begin position="53"/>
        <end position="70"/>
    </location>
</feature>
<evidence type="ECO:0000256" key="3">
    <source>
        <dbReference type="ARBA" id="ARBA00022475"/>
    </source>
</evidence>
<feature type="transmembrane region" description="Helical" evidence="10">
    <location>
        <begin position="259"/>
        <end position="278"/>
    </location>
</feature>
<keyword evidence="4 10" id="KW-0812">Transmembrane</keyword>
<gene>
    <name evidence="12" type="ORF">M8330_04795</name>
</gene>
<keyword evidence="5 10" id="KW-1133">Transmembrane helix</keyword>
<sequence>MTPGLMIVCFVVLVAVSALAPRIGVAAPLALVAGGVALSYAPGVDVVEVDPELVLAGILPPLLYASAVNMPTLDFRRELRSITWLSVVVVVVSALLCGLVVSALVPGVGFAAGMALGAVISPTDAVATSIVKEAGVAPRVVTVLDGEGLLNDATALVLLRSAVAGGALTVGGVAGDLLRSLVVAVLVGAVVGRLTLQVRSRIADDTLNVATSFVVPYLAFFPAEEAGASGLVAAVVAGLVVSARRVHELPAAVRRAESTNWHSVSFLLEGAVFLLMGLQTRGLVEDFRADSRTWVDVALVGGCCLLVLWGVRAAFVATLVARAGTEHARGRARTEAVRRHWQGRLERTVTRRHDPAAAERRASRVRTELERREADLRFYADEQLRKRDGGVLFWAGLRGAVTLAAAQTIPAGTAHRPLLVLTAFALAVATLVLQGGTLSWLVTRLGARVDRRDVRREHGTSLAELLAGVADSTTGDIAANGLDGRQVEWLVLDQAREASHPERYTLWAGDDEADRHRRITEYRRVRQAIIDDQREALLDARASGRYDSAAVREMLLRLDAGEMTVDGLQG</sequence>
<name>A0A9X2D5U7_9ACTN</name>
<feature type="transmembrane region" description="Helical" evidence="10">
    <location>
        <begin position="229"/>
        <end position="247"/>
    </location>
</feature>
<organism evidence="12 13">
    <name type="scientific">Nocardioides bruguierae</name>
    <dbReference type="NCBI Taxonomy" id="2945102"/>
    <lineage>
        <taxon>Bacteria</taxon>
        <taxon>Bacillati</taxon>
        <taxon>Actinomycetota</taxon>
        <taxon>Actinomycetes</taxon>
        <taxon>Propionibacteriales</taxon>
        <taxon>Nocardioidaceae</taxon>
        <taxon>Nocardioides</taxon>
    </lineage>
</organism>
<feature type="transmembrane region" description="Helical" evidence="10">
    <location>
        <begin position="391"/>
        <end position="412"/>
    </location>
</feature>